<keyword evidence="3" id="KW-1185">Reference proteome</keyword>
<dbReference type="EMBL" id="JALNTZ010000004">
    <property type="protein sequence ID" value="KAJ3655494.1"/>
    <property type="molecule type" value="Genomic_DNA"/>
</dbReference>
<dbReference type="Pfam" id="PF01590">
    <property type="entry name" value="GAF"/>
    <property type="match status" value="1"/>
</dbReference>
<dbReference type="SUPFAM" id="SSF55781">
    <property type="entry name" value="GAF domain-like"/>
    <property type="match status" value="1"/>
</dbReference>
<dbReference type="PANTHER" id="PTHR47577:SF2">
    <property type="entry name" value="THAP DOMAIN CONTAINING 9"/>
    <property type="match status" value="1"/>
</dbReference>
<feature type="domain" description="GAF" evidence="1">
    <location>
        <begin position="528"/>
        <end position="677"/>
    </location>
</feature>
<reference evidence="2" key="1">
    <citation type="journal article" date="2023" name="G3 (Bethesda)">
        <title>Whole genome assemblies of Zophobas morio and Tenebrio molitor.</title>
        <authorList>
            <person name="Kaur S."/>
            <person name="Stinson S.A."/>
            <person name="diCenzo G.C."/>
        </authorList>
    </citation>
    <scope>NUCLEOTIDE SEQUENCE</scope>
    <source>
        <strain evidence="2">QUZm001</strain>
    </source>
</reference>
<dbReference type="Gene3D" id="3.30.450.40">
    <property type="match status" value="1"/>
</dbReference>
<dbReference type="InterPro" id="IPR048366">
    <property type="entry name" value="TNP-like_GBD"/>
</dbReference>
<dbReference type="Pfam" id="PF21788">
    <property type="entry name" value="TNP-like_GBD"/>
    <property type="match status" value="1"/>
</dbReference>
<gene>
    <name evidence="2" type="ORF">Zmor_014623</name>
</gene>
<evidence type="ECO:0000313" key="2">
    <source>
        <dbReference type="EMBL" id="KAJ3655494.1"/>
    </source>
</evidence>
<evidence type="ECO:0000313" key="3">
    <source>
        <dbReference type="Proteomes" id="UP001168821"/>
    </source>
</evidence>
<evidence type="ECO:0000259" key="1">
    <source>
        <dbReference type="SMART" id="SM00065"/>
    </source>
</evidence>
<dbReference type="PANTHER" id="PTHR47577">
    <property type="entry name" value="THAP DOMAIN-CONTAINING PROTEIN 6"/>
    <property type="match status" value="1"/>
</dbReference>
<comment type="caution">
    <text evidence="2">The sequence shown here is derived from an EMBL/GenBank/DDBJ whole genome shotgun (WGS) entry which is preliminary data.</text>
</comment>
<dbReference type="InterPro" id="IPR029016">
    <property type="entry name" value="GAF-like_dom_sf"/>
</dbReference>
<dbReference type="SMART" id="SM00065">
    <property type="entry name" value="GAF"/>
    <property type="match status" value="1"/>
</dbReference>
<organism evidence="2 3">
    <name type="scientific">Zophobas morio</name>
    <dbReference type="NCBI Taxonomy" id="2755281"/>
    <lineage>
        <taxon>Eukaryota</taxon>
        <taxon>Metazoa</taxon>
        <taxon>Ecdysozoa</taxon>
        <taxon>Arthropoda</taxon>
        <taxon>Hexapoda</taxon>
        <taxon>Insecta</taxon>
        <taxon>Pterygota</taxon>
        <taxon>Neoptera</taxon>
        <taxon>Endopterygota</taxon>
        <taxon>Coleoptera</taxon>
        <taxon>Polyphaga</taxon>
        <taxon>Cucujiformia</taxon>
        <taxon>Tenebrionidae</taxon>
        <taxon>Zophobas</taxon>
    </lineage>
</organism>
<dbReference type="Pfam" id="PF21789">
    <property type="entry name" value="TNP-like_RNaseH_C"/>
    <property type="match status" value="1"/>
</dbReference>
<dbReference type="AlphaFoldDB" id="A0AA38MH00"/>
<dbReference type="InterPro" id="IPR003018">
    <property type="entry name" value="GAF"/>
</dbReference>
<accession>A0AA38MH00</accession>
<dbReference type="Proteomes" id="UP001168821">
    <property type="component" value="Unassembled WGS sequence"/>
</dbReference>
<proteinExistence type="predicted"/>
<sequence length="745" mass="84920">MLKLLRNCFAVYKQLVDGSGGIIKWQFIEKLVELQEDVQLQLGTKLRKKHLYWSDQPMKVNLAAQTLSNSVSCALITLEDDFKMKEFEGASATALFTKHINDLFDVLNSKNRFCTVELRRGLSQTNREQIFRRLSEIINYLTKLKVQDEVSVLNCRRKTGFVGFIVCIDSLMGLYNEYVVEKQLLHYILTYKLSQDHLELFFSSMRNRLGMNNNPTAREFERTYKRLIVHTEVGPSGSANVKALDTTSILHCSSATSNTLTHTAAGESNETVEQSVNTFEKFLEDHDYLGSQSWILTDCAEDIVAYIAGFIVKSLQRDVVCSRCKELLEGEEVLSKLQIRKTFGRLYRASNLTVLICKAGEQALMEESESKAVFLLHLHPSSQETFIQTLGKNELETSQRFSLSSETVSQIIQHENKTLKWDENINSEILAVFTEMFDDIHYRITVVPIVKKQNFYPCSIQNLKPTLLTCFLDSGKNEDYLINLAEELFKYCLPVLLNIMSSEEEIRKRIQYQSLLAVIRNLLLSVEDINGLIKTMTEEARKITNSKHCTLFLNNAGRVDLISKVFTTFSSSNIRASIKSAEDHIIPDHVATTGKLMNLQQGCEIDLIDKNLIEYTGFETRNILCFPIKDENGIMGAVQLCNKRNGNFNSYDEEIVNILSFFYGELITHTIKFVQGENFKVRNHLSNELMIYQIHSISCPFTADFSPHQKVLHCHIKQQKLASLKALAVSTNESAKAAIFPPQNP</sequence>
<dbReference type="InterPro" id="IPR048367">
    <property type="entry name" value="TNP-like_RNaseH_C"/>
</dbReference>
<protein>
    <recommendedName>
        <fullName evidence="1">GAF domain-containing protein</fullName>
    </recommendedName>
</protein>
<name>A0AA38MH00_9CUCU</name>